<evidence type="ECO:0000259" key="7">
    <source>
        <dbReference type="SMART" id="SM00900"/>
    </source>
</evidence>
<protein>
    <submittedName>
        <fullName evidence="8">FMN-binding protein</fullName>
    </submittedName>
</protein>
<dbReference type="EMBL" id="DTOZ01000091">
    <property type="protein sequence ID" value="HGE78071.1"/>
    <property type="molecule type" value="Genomic_DNA"/>
</dbReference>
<dbReference type="GO" id="GO:0005886">
    <property type="term" value="C:plasma membrane"/>
    <property type="evidence" value="ECO:0007669"/>
    <property type="project" value="InterPro"/>
</dbReference>
<keyword evidence="6" id="KW-0812">Transmembrane</keyword>
<gene>
    <name evidence="8" type="ORF">ENX68_03605</name>
</gene>
<dbReference type="Pfam" id="PF04205">
    <property type="entry name" value="FMN_bind"/>
    <property type="match status" value="2"/>
</dbReference>
<evidence type="ECO:0000256" key="1">
    <source>
        <dbReference type="ARBA" id="ARBA00022448"/>
    </source>
</evidence>
<feature type="domain" description="FMN-binding" evidence="7">
    <location>
        <begin position="82"/>
        <end position="171"/>
    </location>
</feature>
<evidence type="ECO:0000256" key="3">
    <source>
        <dbReference type="ARBA" id="ARBA00022630"/>
    </source>
</evidence>
<comment type="caution">
    <text evidence="8">The sequence shown here is derived from an EMBL/GenBank/DDBJ whole genome shotgun (WGS) entry which is preliminary data.</text>
</comment>
<dbReference type="PANTHER" id="PTHR36118">
    <property type="entry name" value="ION-TRANSLOCATING OXIDOREDUCTASE COMPLEX SUBUNIT G"/>
    <property type="match status" value="1"/>
</dbReference>
<keyword evidence="4" id="KW-0288">FMN</keyword>
<name>A0A7V3VTR8_UNCW3</name>
<evidence type="ECO:0000256" key="4">
    <source>
        <dbReference type="ARBA" id="ARBA00022643"/>
    </source>
</evidence>
<sequence length="300" mass="33563">MKKDLKQIIFSFLVFLLGVFTIFLFDTYTKPLVAQIGQRDYEKLKKVIDAFEFIPVIPDTLWQAYDSAKNLKGIVFRVYPSGYKGLIPIITGVGNDLRITGVWIGGKSDGFNETEGLGSKVRGKKFLSQFINRSINEIALKEDGGVIDAISGATISSRAVCEGIRKGMERFTKILSHDTLQEIKREVFPDARIFAEIIKDTLWYAISYPETLGVVFVGETLGYLDKIRYIAGINKGGAIVKVMITYSKETEGIGERIREQEFLDKFKSGIPDAITGATISSSALIGKIKNDVKRFRNYLK</sequence>
<dbReference type="GO" id="GO:0009055">
    <property type="term" value="F:electron transfer activity"/>
    <property type="evidence" value="ECO:0007669"/>
    <property type="project" value="InterPro"/>
</dbReference>
<dbReference type="InterPro" id="IPR010209">
    <property type="entry name" value="Ion_transpt_RnfG/RsxG"/>
</dbReference>
<feature type="domain" description="FMN-binding" evidence="7">
    <location>
        <begin position="222"/>
        <end position="295"/>
    </location>
</feature>
<keyword evidence="5" id="KW-0249">Electron transport</keyword>
<dbReference type="GO" id="GO:0010181">
    <property type="term" value="F:FMN binding"/>
    <property type="evidence" value="ECO:0007669"/>
    <property type="project" value="InterPro"/>
</dbReference>
<evidence type="ECO:0000256" key="2">
    <source>
        <dbReference type="ARBA" id="ARBA00022553"/>
    </source>
</evidence>
<dbReference type="SMART" id="SM00900">
    <property type="entry name" value="FMN_bind"/>
    <property type="match status" value="2"/>
</dbReference>
<dbReference type="InterPro" id="IPR007329">
    <property type="entry name" value="FMN-bd"/>
</dbReference>
<keyword evidence="2" id="KW-0597">Phosphoprotein</keyword>
<accession>A0A7V3VTR8</accession>
<keyword evidence="6" id="KW-0472">Membrane</keyword>
<evidence type="ECO:0000256" key="5">
    <source>
        <dbReference type="ARBA" id="ARBA00022982"/>
    </source>
</evidence>
<keyword evidence="6" id="KW-1133">Transmembrane helix</keyword>
<dbReference type="GO" id="GO:0022900">
    <property type="term" value="P:electron transport chain"/>
    <property type="evidence" value="ECO:0007669"/>
    <property type="project" value="InterPro"/>
</dbReference>
<reference evidence="8" key="1">
    <citation type="journal article" date="2020" name="mSystems">
        <title>Genome- and Community-Level Interaction Insights into Carbon Utilization and Element Cycling Functions of Hydrothermarchaeota in Hydrothermal Sediment.</title>
        <authorList>
            <person name="Zhou Z."/>
            <person name="Liu Y."/>
            <person name="Xu W."/>
            <person name="Pan J."/>
            <person name="Luo Z.H."/>
            <person name="Li M."/>
        </authorList>
    </citation>
    <scope>NUCLEOTIDE SEQUENCE [LARGE SCALE GENOMIC DNA]</scope>
    <source>
        <strain evidence="8">SpSt-961</strain>
    </source>
</reference>
<dbReference type="AlphaFoldDB" id="A0A7V3VTR8"/>
<feature type="transmembrane region" description="Helical" evidence="6">
    <location>
        <begin position="7"/>
        <end position="25"/>
    </location>
</feature>
<organism evidence="8">
    <name type="scientific">candidate division WOR-3 bacterium</name>
    <dbReference type="NCBI Taxonomy" id="2052148"/>
    <lineage>
        <taxon>Bacteria</taxon>
        <taxon>Bacteria division WOR-3</taxon>
    </lineage>
</organism>
<evidence type="ECO:0000256" key="6">
    <source>
        <dbReference type="SAM" id="Phobius"/>
    </source>
</evidence>
<keyword evidence="3" id="KW-0285">Flavoprotein</keyword>
<dbReference type="PANTHER" id="PTHR36118:SF1">
    <property type="entry name" value="ION-TRANSLOCATING OXIDOREDUCTASE COMPLEX SUBUNIT G"/>
    <property type="match status" value="1"/>
</dbReference>
<proteinExistence type="predicted"/>
<keyword evidence="1" id="KW-0813">Transport</keyword>
<evidence type="ECO:0000313" key="8">
    <source>
        <dbReference type="EMBL" id="HGE78071.1"/>
    </source>
</evidence>